<dbReference type="PROSITE" id="PS01232">
    <property type="entry name" value="PNP_UDP_1"/>
    <property type="match status" value="1"/>
</dbReference>
<comment type="catalytic activity">
    <reaction evidence="6">
        <text>uridine + phosphate = alpha-D-ribose 1-phosphate + uracil</text>
        <dbReference type="Rhea" id="RHEA:24388"/>
        <dbReference type="ChEBI" id="CHEBI:16704"/>
        <dbReference type="ChEBI" id="CHEBI:17568"/>
        <dbReference type="ChEBI" id="CHEBI:43474"/>
        <dbReference type="ChEBI" id="CHEBI:57720"/>
        <dbReference type="EC" id="2.4.2.3"/>
    </reaction>
</comment>
<dbReference type="RefSeq" id="WP_090365134.1">
    <property type="nucleotide sequence ID" value="NZ_FNEM01000007.1"/>
</dbReference>
<organism evidence="8 9">
    <name type="scientific">Ferrimonas sediminum</name>
    <dbReference type="NCBI Taxonomy" id="718193"/>
    <lineage>
        <taxon>Bacteria</taxon>
        <taxon>Pseudomonadati</taxon>
        <taxon>Pseudomonadota</taxon>
        <taxon>Gammaproteobacteria</taxon>
        <taxon>Alteromonadales</taxon>
        <taxon>Ferrimonadaceae</taxon>
        <taxon>Ferrimonas</taxon>
    </lineage>
</organism>
<dbReference type="Pfam" id="PF01048">
    <property type="entry name" value="PNP_UDP_1"/>
    <property type="match status" value="1"/>
</dbReference>
<dbReference type="GO" id="GO:0004850">
    <property type="term" value="F:uridine phosphorylase activity"/>
    <property type="evidence" value="ECO:0007669"/>
    <property type="project" value="UniProtKB-EC"/>
</dbReference>
<evidence type="ECO:0000256" key="3">
    <source>
        <dbReference type="ARBA" id="ARBA00021980"/>
    </source>
</evidence>
<dbReference type="EC" id="2.4.2.3" evidence="2"/>
<evidence type="ECO:0000256" key="2">
    <source>
        <dbReference type="ARBA" id="ARBA00011888"/>
    </source>
</evidence>
<dbReference type="PANTHER" id="PTHR43691:SF11">
    <property type="entry name" value="FI09636P-RELATED"/>
    <property type="match status" value="1"/>
</dbReference>
<evidence type="ECO:0000256" key="5">
    <source>
        <dbReference type="ARBA" id="ARBA00022679"/>
    </source>
</evidence>
<evidence type="ECO:0000256" key="1">
    <source>
        <dbReference type="ARBA" id="ARBA00010456"/>
    </source>
</evidence>
<dbReference type="GO" id="GO:0005829">
    <property type="term" value="C:cytosol"/>
    <property type="evidence" value="ECO:0007669"/>
    <property type="project" value="TreeGrafter"/>
</dbReference>
<dbReference type="InterPro" id="IPR035994">
    <property type="entry name" value="Nucleoside_phosphorylase_sf"/>
</dbReference>
<reference evidence="9" key="1">
    <citation type="submission" date="2016-10" db="EMBL/GenBank/DDBJ databases">
        <authorList>
            <person name="Varghese N."/>
            <person name="Submissions S."/>
        </authorList>
    </citation>
    <scope>NUCLEOTIDE SEQUENCE [LARGE SCALE GENOMIC DNA]</scope>
    <source>
        <strain evidence="9">DSM 23317</strain>
    </source>
</reference>
<evidence type="ECO:0000259" key="7">
    <source>
        <dbReference type="Pfam" id="PF01048"/>
    </source>
</evidence>
<dbReference type="AlphaFoldDB" id="A0A1G8SYH2"/>
<dbReference type="OrthoDB" id="5296640at2"/>
<dbReference type="GO" id="GO:0009164">
    <property type="term" value="P:nucleoside catabolic process"/>
    <property type="evidence" value="ECO:0007669"/>
    <property type="project" value="UniProtKB-ARBA"/>
</dbReference>
<keyword evidence="5" id="KW-0808">Transferase</keyword>
<evidence type="ECO:0000313" key="9">
    <source>
        <dbReference type="Proteomes" id="UP000199527"/>
    </source>
</evidence>
<evidence type="ECO:0000256" key="6">
    <source>
        <dbReference type="ARBA" id="ARBA00048447"/>
    </source>
</evidence>
<sequence>MTVVNKDEKTKGIRQYHIGMVDGDVAEYVLLPGDPFRTDIIAKYLDDAELVAHKREHKTYTGFYKGVRISVTSTGMGCPSTAIAAEELANIGAKVFIRLGSCAALQDEIDIGDLVVTTGAMKNEGTSKFYVPDNFPAIADLEVTSELISVAKEYCNDKTAKVHWGITSTDDSFYGESPEWIQKLIDLGLKNIEMESSALFTVCHRRGLRGATICAAAANHKRGENLWGKRNLPLEEGIELETQIALETLYRLHQAGLKL</sequence>
<dbReference type="Gene3D" id="3.40.50.1580">
    <property type="entry name" value="Nucleoside phosphorylase domain"/>
    <property type="match status" value="1"/>
</dbReference>
<dbReference type="CDD" id="cd17767">
    <property type="entry name" value="UP_EcUdp-like"/>
    <property type="match status" value="1"/>
</dbReference>
<evidence type="ECO:0000256" key="4">
    <source>
        <dbReference type="ARBA" id="ARBA00022676"/>
    </source>
</evidence>
<proteinExistence type="inferred from homology"/>
<feature type="domain" description="Nucleoside phosphorylase" evidence="7">
    <location>
        <begin position="28"/>
        <end position="222"/>
    </location>
</feature>
<name>A0A1G8SYH2_9GAMM</name>
<dbReference type="EMBL" id="FNEM01000007">
    <property type="protein sequence ID" value="SDJ34277.1"/>
    <property type="molecule type" value="Genomic_DNA"/>
</dbReference>
<comment type="similarity">
    <text evidence="1">Belongs to the PNP/UDP phosphorylase family.</text>
</comment>
<dbReference type="PANTHER" id="PTHR43691">
    <property type="entry name" value="URIDINE PHOSPHORYLASE"/>
    <property type="match status" value="1"/>
</dbReference>
<keyword evidence="9" id="KW-1185">Reference proteome</keyword>
<dbReference type="SUPFAM" id="SSF53167">
    <property type="entry name" value="Purine and uridine phosphorylases"/>
    <property type="match status" value="1"/>
</dbReference>
<gene>
    <name evidence="8" type="ORF">SAMN04488540_10751</name>
</gene>
<evidence type="ECO:0000313" key="8">
    <source>
        <dbReference type="EMBL" id="SDJ34277.1"/>
    </source>
</evidence>
<accession>A0A1G8SYH2</accession>
<protein>
    <recommendedName>
        <fullName evidence="3">Uridine phosphorylase</fullName>
        <ecNumber evidence="2">2.4.2.3</ecNumber>
    </recommendedName>
</protein>
<dbReference type="InterPro" id="IPR018016">
    <property type="entry name" value="Nucleoside_phosphorylase_CS"/>
</dbReference>
<dbReference type="InterPro" id="IPR000845">
    <property type="entry name" value="Nucleoside_phosphorylase_d"/>
</dbReference>
<keyword evidence="4" id="KW-0328">Glycosyltransferase</keyword>
<dbReference type="Proteomes" id="UP000199527">
    <property type="component" value="Unassembled WGS sequence"/>
</dbReference>